<dbReference type="PIRSF" id="PIRSF009120">
    <property type="entry name" value="UCP009120_prtse"/>
    <property type="match status" value="1"/>
</dbReference>
<dbReference type="RefSeq" id="WP_078318228.1">
    <property type="nucleotide sequence ID" value="NZ_MUYV01000011.1"/>
</dbReference>
<dbReference type="Pfam" id="PF00227">
    <property type="entry name" value="Proteasome"/>
    <property type="match status" value="1"/>
</dbReference>
<protein>
    <submittedName>
        <fullName evidence="1">Peptidase</fullName>
    </submittedName>
</protein>
<dbReference type="EMBL" id="MUYV01000011">
    <property type="protein sequence ID" value="OOS23915.1"/>
    <property type="molecule type" value="Genomic_DNA"/>
</dbReference>
<dbReference type="Gene3D" id="3.60.20.10">
    <property type="entry name" value="Glutamine Phosphoribosylpyrophosphate, subunit 1, domain 1"/>
    <property type="match status" value="1"/>
</dbReference>
<comment type="caution">
    <text evidence="1">The sequence shown here is derived from an EMBL/GenBank/DDBJ whole genome shotgun (WGS) entry which is preliminary data.</text>
</comment>
<dbReference type="GO" id="GO:0005839">
    <property type="term" value="C:proteasome core complex"/>
    <property type="evidence" value="ECO:0007669"/>
    <property type="project" value="InterPro"/>
</dbReference>
<dbReference type="STRING" id="573983.B0681_08100"/>
<dbReference type="SUPFAM" id="SSF56235">
    <property type="entry name" value="N-terminal nucleophile aminohydrolases (Ntn hydrolases)"/>
    <property type="match status" value="1"/>
</dbReference>
<name>A0A1T0CNK4_9GAMM</name>
<accession>A0A1T0CNK4</accession>
<dbReference type="GO" id="GO:0051603">
    <property type="term" value="P:proteolysis involved in protein catabolic process"/>
    <property type="evidence" value="ECO:0007669"/>
    <property type="project" value="InterPro"/>
</dbReference>
<dbReference type="InterPro" id="IPR016545">
    <property type="entry name" value="UCP009120_prtse"/>
</dbReference>
<keyword evidence="2" id="KW-1185">Reference proteome</keyword>
<gene>
    <name evidence="1" type="ORF">B0681_08100</name>
</gene>
<evidence type="ECO:0000313" key="1">
    <source>
        <dbReference type="EMBL" id="OOS23915.1"/>
    </source>
</evidence>
<dbReference type="Proteomes" id="UP000190683">
    <property type="component" value="Unassembled WGS sequence"/>
</dbReference>
<proteinExistence type="predicted"/>
<reference evidence="1 2" key="1">
    <citation type="submission" date="2017-02" db="EMBL/GenBank/DDBJ databases">
        <title>Draft genome sequence of Moraxella porci CCUG 54912T type strain.</title>
        <authorList>
            <person name="Salva-Serra F."/>
            <person name="Engstrom-Jakobsson H."/>
            <person name="Thorell K."/>
            <person name="Jaen-Luchoro D."/>
            <person name="Gonzales-Siles L."/>
            <person name="Karlsson R."/>
            <person name="Yazdan S."/>
            <person name="Boulund F."/>
            <person name="Johnning A."/>
            <person name="Engstrand L."/>
            <person name="Kristiansson E."/>
            <person name="Moore E."/>
        </authorList>
    </citation>
    <scope>NUCLEOTIDE SEQUENCE [LARGE SCALE GENOMIC DNA]</scope>
    <source>
        <strain evidence="1 2">CCUG 54912</strain>
    </source>
</reference>
<sequence length="244" mass="27498">MTYCVAIRLKAGMIFVSDTRTNAGIDNISTFRKMYRYGIEGERFLTLQTAGNLATSQAVFGKIQQAIDQNLERNLHNASSLFEAAQMVGECVREVTIYSQTLAQDSGGFTSSFILGGQIKDQAPEIFLIYPEGNFIKATTDTPFFQLGEFKYGKPILDRSLDYDSSLQDALRAILISFDSTLRSNLSVGLPIDLMVYQADSLALPEGKRIDEHDEYFQMLRTRWSEGLKQILLDMPHSPDDYWV</sequence>
<dbReference type="InterPro" id="IPR029055">
    <property type="entry name" value="Ntn_hydrolases_N"/>
</dbReference>
<dbReference type="AlphaFoldDB" id="A0A1T0CNK4"/>
<dbReference type="InterPro" id="IPR001353">
    <property type="entry name" value="Proteasome_sua/b"/>
</dbReference>
<organism evidence="1 2">
    <name type="scientific">Moraxella porci DSM 25326</name>
    <dbReference type="NCBI Taxonomy" id="573983"/>
    <lineage>
        <taxon>Bacteria</taxon>
        <taxon>Pseudomonadati</taxon>
        <taxon>Pseudomonadota</taxon>
        <taxon>Gammaproteobacteria</taxon>
        <taxon>Moraxellales</taxon>
        <taxon>Moraxellaceae</taxon>
        <taxon>Moraxella</taxon>
    </lineage>
</organism>
<evidence type="ECO:0000313" key="2">
    <source>
        <dbReference type="Proteomes" id="UP000190683"/>
    </source>
</evidence>